<dbReference type="Gene3D" id="3.40.50.2300">
    <property type="match status" value="2"/>
</dbReference>
<dbReference type="SUPFAM" id="SSF53822">
    <property type="entry name" value="Periplasmic binding protein-like I"/>
    <property type="match status" value="1"/>
</dbReference>
<dbReference type="PANTHER" id="PTHR47151:SF2">
    <property type="entry name" value="AMINO ACID BINDING PROTEIN"/>
    <property type="match status" value="1"/>
</dbReference>
<evidence type="ECO:0000259" key="5">
    <source>
        <dbReference type="Pfam" id="PF13458"/>
    </source>
</evidence>
<keyword evidence="2" id="KW-0813">Transport</keyword>
<comment type="caution">
    <text evidence="6">The sequence shown here is derived from an EMBL/GenBank/DDBJ whole genome shotgun (WGS) entry which is preliminary data.</text>
</comment>
<dbReference type="RefSeq" id="WP_418159667.1">
    <property type="nucleotide sequence ID" value="NZ_JBBLZC010000010.1"/>
</dbReference>
<dbReference type="InterPro" id="IPR028081">
    <property type="entry name" value="Leu-bd"/>
</dbReference>
<evidence type="ECO:0000313" key="6">
    <source>
        <dbReference type="EMBL" id="MEK0083821.1"/>
    </source>
</evidence>
<proteinExistence type="inferred from homology"/>
<dbReference type="CDD" id="cd06342">
    <property type="entry name" value="PBP1_ABC_LIVBP-like"/>
    <property type="match status" value="1"/>
</dbReference>
<organism evidence="6 7">
    <name type="scientific">Benzoatithermus flavus</name>
    <dbReference type="NCBI Taxonomy" id="3108223"/>
    <lineage>
        <taxon>Bacteria</taxon>
        <taxon>Pseudomonadati</taxon>
        <taxon>Pseudomonadota</taxon>
        <taxon>Alphaproteobacteria</taxon>
        <taxon>Geminicoccales</taxon>
        <taxon>Geminicoccaceae</taxon>
        <taxon>Benzoatithermus</taxon>
    </lineage>
</organism>
<protein>
    <submittedName>
        <fullName evidence="6">Branched-chain amino acid ABC transporter substrate-binding protein</fullName>
    </submittedName>
</protein>
<dbReference type="EMBL" id="JBBLZC010000010">
    <property type="protein sequence ID" value="MEK0083821.1"/>
    <property type="molecule type" value="Genomic_DNA"/>
</dbReference>
<dbReference type="InterPro" id="IPR028082">
    <property type="entry name" value="Peripla_BP_I"/>
</dbReference>
<dbReference type="InterPro" id="IPR000709">
    <property type="entry name" value="Leu_Ile_Val-bd"/>
</dbReference>
<dbReference type="PANTHER" id="PTHR47151">
    <property type="entry name" value="LEU/ILE/VAL-BINDING ABC TRANSPORTER SUBUNIT"/>
    <property type="match status" value="1"/>
</dbReference>
<keyword evidence="7" id="KW-1185">Reference proteome</keyword>
<gene>
    <name evidence="6" type="ORF">U1T56_11715</name>
</gene>
<evidence type="ECO:0000313" key="7">
    <source>
        <dbReference type="Proteomes" id="UP001375743"/>
    </source>
</evidence>
<name>A0ABU8XSF9_9PROT</name>
<dbReference type="PRINTS" id="PR00337">
    <property type="entry name" value="LEUILEVALBP"/>
</dbReference>
<evidence type="ECO:0000256" key="4">
    <source>
        <dbReference type="ARBA" id="ARBA00022970"/>
    </source>
</evidence>
<reference evidence="6 7" key="1">
    <citation type="submission" date="2024-01" db="EMBL/GenBank/DDBJ databases">
        <title>Multi-omics insights into the function and evolution of sodium benzoate biodegradation pathways in Benzoatithermus flavus gen. nov., sp. nov. from hot spring.</title>
        <authorList>
            <person name="Hu C.-J."/>
            <person name="Li W.-J."/>
        </authorList>
    </citation>
    <scope>NUCLEOTIDE SEQUENCE [LARGE SCALE GENOMIC DNA]</scope>
    <source>
        <strain evidence="6 7">SYSU G07066</strain>
    </source>
</reference>
<keyword evidence="3" id="KW-0732">Signal</keyword>
<accession>A0ABU8XSF9</accession>
<dbReference type="Pfam" id="PF13458">
    <property type="entry name" value="Peripla_BP_6"/>
    <property type="match status" value="1"/>
</dbReference>
<evidence type="ECO:0000256" key="3">
    <source>
        <dbReference type="ARBA" id="ARBA00022729"/>
    </source>
</evidence>
<evidence type="ECO:0000256" key="1">
    <source>
        <dbReference type="ARBA" id="ARBA00010062"/>
    </source>
</evidence>
<dbReference type="Proteomes" id="UP001375743">
    <property type="component" value="Unassembled WGS sequence"/>
</dbReference>
<keyword evidence="4" id="KW-0029">Amino-acid transport</keyword>
<sequence length="386" mass="41752">MTHLPPSPGRRLTGLAVAFALAIGSIEIAQADILIAAVGPMSVTPMTGQYAMFGEELRRGTELAVRHVNAAGGVGSQNLKLLVVDDACDPELAVEVANELVQQKVGLIVGHVCSGASLAASRVYHDKGILMITPASVNTRLTEQGFANVFRTCGRDDTQARFAADYVIDNRLAERIAIVQDGSAFGKGIADAFRQHLNERGRWEAMYEAIRQGERDFGALIDRMLGAGIDLVYFGGYHTEAGLFARQARAEGLTATLMVNSAMVNHEFWDLAGPGGEGTLMTFAPDPRKLPSAAEVVRQFEAEGYSPEGYTLHAYTAVQVFAEAARRAGSTTLEALEKTLHEGTYETVLGPIDFDAKGDVRNFRYQMYRWHDGRYEAICCGTKDGG</sequence>
<feature type="domain" description="Leucine-binding protein" evidence="5">
    <location>
        <begin position="43"/>
        <end position="372"/>
    </location>
</feature>
<evidence type="ECO:0000256" key="2">
    <source>
        <dbReference type="ARBA" id="ARBA00022448"/>
    </source>
</evidence>
<comment type="similarity">
    <text evidence="1">Belongs to the leucine-binding protein family.</text>
</comment>